<evidence type="ECO:0000313" key="1">
    <source>
        <dbReference type="EMBL" id="HEN42833.1"/>
    </source>
</evidence>
<accession>A0A831U276</accession>
<dbReference type="AlphaFoldDB" id="A0A831U276"/>
<protein>
    <submittedName>
        <fullName evidence="1">Uncharacterized protein</fullName>
    </submittedName>
</protein>
<gene>
    <name evidence="1" type="ORF">ENQ87_10760</name>
</gene>
<sequence>MIVQAHTSFQMITHVARRLGGLREKLVFVGGAATGLFITESAAPEPRVTQDVDLIVEVISHADYYLLEETLRRIGFSPDMTDGAPICKWLVDGIVVDVMPTDAEILGFSNQWYLPAVRSAISMEIEPGLEILVATAPFFLATKIEAFHGRGGGDFMASHDIEDIVALLDGRREIVEEVRNAPEELRIYLSEQFQGFLKNVAFRESLPGHLPPDAASQARLPLIMRRIAEISGR</sequence>
<organism evidence="1">
    <name type="scientific">Geobacter metallireducens</name>
    <dbReference type="NCBI Taxonomy" id="28232"/>
    <lineage>
        <taxon>Bacteria</taxon>
        <taxon>Pseudomonadati</taxon>
        <taxon>Thermodesulfobacteriota</taxon>
        <taxon>Desulfuromonadia</taxon>
        <taxon>Geobacterales</taxon>
        <taxon>Geobacteraceae</taxon>
        <taxon>Geobacter</taxon>
    </lineage>
</organism>
<dbReference type="EMBL" id="DSOV01000046">
    <property type="protein sequence ID" value="HEN42833.1"/>
    <property type="molecule type" value="Genomic_DNA"/>
</dbReference>
<name>A0A831U276_GEOME</name>
<proteinExistence type="predicted"/>
<reference evidence="1" key="1">
    <citation type="journal article" date="2020" name="mSystems">
        <title>Genome- and Community-Level Interaction Insights into Carbon Utilization and Element Cycling Functions of Hydrothermarchaeota in Hydrothermal Sediment.</title>
        <authorList>
            <person name="Zhou Z."/>
            <person name="Liu Y."/>
            <person name="Xu W."/>
            <person name="Pan J."/>
            <person name="Luo Z.H."/>
            <person name="Li M."/>
        </authorList>
    </citation>
    <scope>NUCLEOTIDE SEQUENCE [LARGE SCALE GENOMIC DNA]</scope>
    <source>
        <strain evidence="1">SpSt-349</strain>
    </source>
</reference>
<comment type="caution">
    <text evidence="1">The sequence shown here is derived from an EMBL/GenBank/DDBJ whole genome shotgun (WGS) entry which is preliminary data.</text>
</comment>